<dbReference type="EMBL" id="WTPW01000389">
    <property type="protein sequence ID" value="KAF0516135.1"/>
    <property type="molecule type" value="Genomic_DNA"/>
</dbReference>
<dbReference type="Pfam" id="PF12937">
    <property type="entry name" value="F-box-like"/>
    <property type="match status" value="1"/>
</dbReference>
<dbReference type="PANTHER" id="PTHR24111">
    <property type="entry name" value="LEUCINE-RICH REPEAT-CONTAINING PROTEIN 34"/>
    <property type="match status" value="1"/>
</dbReference>
<sequence>MLYLPNEFFLKIFDYLRDDYKSLYSCLLVNRHWCRITVPILWSEIANKLRNRKLINTCLLSLNSDEQALIIPFNINLPNSPNLLFEYTSYVTSVGRFDDLNIPSDNLDNGVINWLNYNGYEEACSWDDWEGQEDWEVDKLVIAIKNSLMTMFLRTSKKLKYLEISGIIYNNVVKNLYCKNNLIRLNLVKNHFDFEEKKALIEYICKNRTLTSLHISYNYLESWGGKALAEVLYTNTSITSLILNGNNIGNEGGKAFAKVLYMNTALTSLNLSSNNIGDDGGEIFAKALHINTTLTSLNLSCNNISNESGKEIAKVLHTNITLTSLNLSSNNIDNEGGKAFAIMLHINTTLSSLILSNNNIGNEGGKALAKALYENNALTNLDLSDNQITLEGLKAFIGALHNNTTLITLNLRSDHSWYYVCINDDRIIY</sequence>
<dbReference type="InterPro" id="IPR001810">
    <property type="entry name" value="F-box_dom"/>
</dbReference>
<keyword evidence="1" id="KW-0677">Repeat</keyword>
<dbReference type="InterPro" id="IPR032675">
    <property type="entry name" value="LRR_dom_sf"/>
</dbReference>
<dbReference type="InterPro" id="IPR001611">
    <property type="entry name" value="Leu-rich_rpt"/>
</dbReference>
<evidence type="ECO:0000313" key="4">
    <source>
        <dbReference type="Proteomes" id="UP000439903"/>
    </source>
</evidence>
<dbReference type="Pfam" id="PF13516">
    <property type="entry name" value="LRR_6"/>
    <property type="match status" value="7"/>
</dbReference>
<dbReference type="Gene3D" id="1.20.1280.50">
    <property type="match status" value="1"/>
</dbReference>
<dbReference type="PANTHER" id="PTHR24111:SF0">
    <property type="entry name" value="LEUCINE-RICH REPEAT-CONTAINING PROTEIN"/>
    <property type="match status" value="1"/>
</dbReference>
<protein>
    <submittedName>
        <fullName evidence="3">RNI-like protein</fullName>
    </submittedName>
</protein>
<dbReference type="CDD" id="cd09917">
    <property type="entry name" value="F-box_SF"/>
    <property type="match status" value="1"/>
</dbReference>
<dbReference type="AlphaFoldDB" id="A0A8H4ANM0"/>
<gene>
    <name evidence="3" type="ORF">F8M41_017152</name>
</gene>
<reference evidence="3 4" key="1">
    <citation type="journal article" date="2019" name="Environ. Microbiol.">
        <title>At the nexus of three kingdoms: the genome of the mycorrhizal fungus Gigaspora margarita provides insights into plant, endobacterial and fungal interactions.</title>
        <authorList>
            <person name="Venice F."/>
            <person name="Ghignone S."/>
            <person name="Salvioli di Fossalunga A."/>
            <person name="Amselem J."/>
            <person name="Novero M."/>
            <person name="Xianan X."/>
            <person name="Sedzielewska Toro K."/>
            <person name="Morin E."/>
            <person name="Lipzen A."/>
            <person name="Grigoriev I.V."/>
            <person name="Henrissat B."/>
            <person name="Martin F.M."/>
            <person name="Bonfante P."/>
        </authorList>
    </citation>
    <scope>NUCLEOTIDE SEQUENCE [LARGE SCALE GENOMIC DNA]</scope>
    <source>
        <strain evidence="3 4">BEG34</strain>
    </source>
</reference>
<organism evidence="3 4">
    <name type="scientific">Gigaspora margarita</name>
    <dbReference type="NCBI Taxonomy" id="4874"/>
    <lineage>
        <taxon>Eukaryota</taxon>
        <taxon>Fungi</taxon>
        <taxon>Fungi incertae sedis</taxon>
        <taxon>Mucoromycota</taxon>
        <taxon>Glomeromycotina</taxon>
        <taxon>Glomeromycetes</taxon>
        <taxon>Diversisporales</taxon>
        <taxon>Gigasporaceae</taxon>
        <taxon>Gigaspora</taxon>
    </lineage>
</organism>
<evidence type="ECO:0000313" key="3">
    <source>
        <dbReference type="EMBL" id="KAF0516135.1"/>
    </source>
</evidence>
<dbReference type="Proteomes" id="UP000439903">
    <property type="component" value="Unassembled WGS sequence"/>
</dbReference>
<dbReference type="OrthoDB" id="2313920at2759"/>
<name>A0A8H4ANM0_GIGMA</name>
<dbReference type="SUPFAM" id="SSF52047">
    <property type="entry name" value="RNI-like"/>
    <property type="match status" value="1"/>
</dbReference>
<dbReference type="SMART" id="SM00368">
    <property type="entry name" value="LRR_RI"/>
    <property type="match status" value="7"/>
</dbReference>
<keyword evidence="4" id="KW-1185">Reference proteome</keyword>
<comment type="caution">
    <text evidence="3">The sequence shown here is derived from an EMBL/GenBank/DDBJ whole genome shotgun (WGS) entry which is preliminary data.</text>
</comment>
<feature type="domain" description="F-box" evidence="2">
    <location>
        <begin position="2"/>
        <end position="45"/>
    </location>
</feature>
<dbReference type="Gene3D" id="3.80.10.10">
    <property type="entry name" value="Ribonuclease Inhibitor"/>
    <property type="match status" value="2"/>
</dbReference>
<accession>A0A8H4ANM0</accession>
<dbReference type="InterPro" id="IPR036047">
    <property type="entry name" value="F-box-like_dom_sf"/>
</dbReference>
<evidence type="ECO:0000256" key="1">
    <source>
        <dbReference type="ARBA" id="ARBA00022737"/>
    </source>
</evidence>
<dbReference type="InterPro" id="IPR052201">
    <property type="entry name" value="LRR-containing_regulator"/>
</dbReference>
<dbReference type="SUPFAM" id="SSF81383">
    <property type="entry name" value="F-box domain"/>
    <property type="match status" value="1"/>
</dbReference>
<evidence type="ECO:0000259" key="2">
    <source>
        <dbReference type="Pfam" id="PF12937"/>
    </source>
</evidence>
<proteinExistence type="predicted"/>